<dbReference type="RefSeq" id="WP_015949191.1">
    <property type="nucleotide sequence ID" value="NC_011768.1"/>
</dbReference>
<sequence length="124" mass="14494">MTEEPQVTVDTLASYFKAKHKVGYYSLILDECRNRIRTHPEESLGVLARNYKELDLDHDLCFEFIGDAILYLVDKPEKLETIESDGVIEQMKSDIGMTPKYYEKMKQRAEAFWMKEMPEDSSDC</sequence>
<dbReference type="AlphaFoldDB" id="B8FCI2"/>
<evidence type="ECO:0000313" key="1">
    <source>
        <dbReference type="EMBL" id="ACL06145.1"/>
    </source>
</evidence>
<dbReference type="Proteomes" id="UP000000739">
    <property type="component" value="Chromosome"/>
</dbReference>
<dbReference type="EMBL" id="CP001322">
    <property type="protein sequence ID" value="ACL06145.1"/>
    <property type="molecule type" value="Genomic_DNA"/>
</dbReference>
<keyword evidence="2" id="KW-1185">Reference proteome</keyword>
<accession>B8FCI2</accession>
<dbReference type="KEGG" id="dal:Dalk_4466"/>
<organism evidence="1 2">
    <name type="scientific">Desulfatibacillum aliphaticivorans</name>
    <dbReference type="NCBI Taxonomy" id="218208"/>
    <lineage>
        <taxon>Bacteria</taxon>
        <taxon>Pseudomonadati</taxon>
        <taxon>Thermodesulfobacteriota</taxon>
        <taxon>Desulfobacteria</taxon>
        <taxon>Desulfobacterales</taxon>
        <taxon>Desulfatibacillaceae</taxon>
        <taxon>Desulfatibacillum</taxon>
    </lineage>
</organism>
<protein>
    <submittedName>
        <fullName evidence="1">Uncharacterized protein</fullName>
    </submittedName>
</protein>
<gene>
    <name evidence="1" type="ordered locus">Dalk_4466</name>
</gene>
<evidence type="ECO:0000313" key="2">
    <source>
        <dbReference type="Proteomes" id="UP000000739"/>
    </source>
</evidence>
<reference evidence="1 2" key="1">
    <citation type="journal article" date="2012" name="Environ. Microbiol.">
        <title>The genome sequence of Desulfatibacillum alkenivorans AK-01: a blueprint for anaerobic alkane oxidation.</title>
        <authorList>
            <person name="Callaghan A.V."/>
            <person name="Morris B.E."/>
            <person name="Pereira I.A."/>
            <person name="McInerney M.J."/>
            <person name="Austin R.N."/>
            <person name="Groves J.T."/>
            <person name="Kukor J.J."/>
            <person name="Suflita J.M."/>
            <person name="Young L.Y."/>
            <person name="Zylstra G.J."/>
            <person name="Wawrik B."/>
        </authorList>
    </citation>
    <scope>NUCLEOTIDE SEQUENCE [LARGE SCALE GENOMIC DNA]</scope>
    <source>
        <strain evidence="1 2">AK-01</strain>
    </source>
</reference>
<dbReference type="HOGENOM" id="CLU_2000182_0_0_7"/>
<proteinExistence type="predicted"/>
<name>B8FCI2_DESAL</name>